<keyword evidence="1" id="KW-0812">Transmembrane</keyword>
<keyword evidence="1" id="KW-0472">Membrane</keyword>
<evidence type="ECO:0000313" key="2">
    <source>
        <dbReference type="EMBL" id="UWZ51584.1"/>
    </source>
</evidence>
<gene>
    <name evidence="2" type="ORF">Daura_33210</name>
</gene>
<dbReference type="OrthoDB" id="419058at2"/>
<accession>A0A9Q9I8A6</accession>
<dbReference type="KEGG" id="daur:Daura_33210"/>
<dbReference type="AlphaFoldDB" id="A0A9Q9I8A6"/>
<dbReference type="Gene3D" id="3.40.50.300">
    <property type="entry name" value="P-loop containing nucleotide triphosphate hydrolases"/>
    <property type="match status" value="1"/>
</dbReference>
<protein>
    <recommendedName>
        <fullName evidence="4">NACHT domain-containing protein</fullName>
    </recommendedName>
</protein>
<evidence type="ECO:0008006" key="4">
    <source>
        <dbReference type="Google" id="ProtNLM"/>
    </source>
</evidence>
<dbReference type="RefSeq" id="WP_043787490.1">
    <property type="nucleotide sequence ID" value="NZ_CP073767.1"/>
</dbReference>
<dbReference type="Proteomes" id="UP001058003">
    <property type="component" value="Chromosome"/>
</dbReference>
<keyword evidence="3" id="KW-1185">Reference proteome</keyword>
<feature type="transmembrane region" description="Helical" evidence="1">
    <location>
        <begin position="539"/>
        <end position="557"/>
    </location>
</feature>
<sequence length="778" mass="82042">MGLSILVLLLIGAAVLAVVLSHADAGVVGVVVSVATALVTPLITAIAVQLWRRRSWAELDLAAALAVAGDDLAEAVRRQWEPAVLERRLRGPIPVRWAWSTRPVTGRVDEAVGPGDGLGIDRLEPLPGTARLTAEAVQAGGLPELFAVYAGLSSGRTVVLGDPGSGKSAAAILILLEALQHRRRLDAGTRQQVPVPVLLTLHTWNPHRDSLRDWLARRISGDFRFLRDAKYGPDVAARLIRDNRIALFLDGFDEMVPQYRAAALEALDDQVDLRLMLFSRSEQYSEAVRGRHLRGAAALELRPVPAVEAARYLARWQVADPPPPWRRLIEQLETTPDGPLARALASPLTVTLVRDTFPEPAELDELLVPGRFSTPAEVEDHLLDRVLPAAYRQRPGQPPARYDLSYARRWLAHLATEMARRDVKELAWWRMHQWAPAWPRVVVTTLLGGAGAAVTAAVIAWLTEDFGERDTIDPGPAAVVGLLLGAAIGLAQERRESPVSGLTGFRGSRFSPAMGLVSALAAGIATVLTVGPMLGPSGLAVGVVAAVAAGTMTGFMARTGTQRGTEALPPQAGITGTLGAGLTRGLPAGFATGVPVGLATGVPAGLVFGTSAGLTTGLVIGLTFVLAFGLVDGFATVATRVAAPLDPASGWRQDRRRSLAVGGVFGATVGLAAGITDAMAMIRHDPFVVAAVVGLVTAVAVGGALAVAAALAVSTTWRTAVFFLQLRARGNGPVQGMAFLADAHRRGVLRVVGSAYQFRHARLQDRLARDAPGAGPNP</sequence>
<organism evidence="2 3">
    <name type="scientific">Dactylosporangium aurantiacum</name>
    <dbReference type="NCBI Taxonomy" id="35754"/>
    <lineage>
        <taxon>Bacteria</taxon>
        <taxon>Bacillati</taxon>
        <taxon>Actinomycetota</taxon>
        <taxon>Actinomycetes</taxon>
        <taxon>Micromonosporales</taxon>
        <taxon>Micromonosporaceae</taxon>
        <taxon>Dactylosporangium</taxon>
    </lineage>
</organism>
<feature type="transmembrane region" description="Helical" evidence="1">
    <location>
        <begin position="27"/>
        <end position="51"/>
    </location>
</feature>
<dbReference type="InterPro" id="IPR027417">
    <property type="entry name" value="P-loop_NTPase"/>
</dbReference>
<keyword evidence="1" id="KW-1133">Transmembrane helix</keyword>
<feature type="transmembrane region" description="Helical" evidence="1">
    <location>
        <begin position="513"/>
        <end position="533"/>
    </location>
</feature>
<reference evidence="2" key="1">
    <citation type="submission" date="2021-04" db="EMBL/GenBank/DDBJ databases">
        <title>Dactylosporangium aurantiacum NRRL B-8018 full assembly.</title>
        <authorList>
            <person name="Hartkoorn R.C."/>
            <person name="Beaudoing E."/>
            <person name="Hot D."/>
        </authorList>
    </citation>
    <scope>NUCLEOTIDE SEQUENCE</scope>
    <source>
        <strain evidence="2">NRRL B-8018</strain>
    </source>
</reference>
<feature type="transmembrane region" description="Helical" evidence="1">
    <location>
        <begin position="659"/>
        <end position="682"/>
    </location>
</feature>
<feature type="transmembrane region" description="Helical" evidence="1">
    <location>
        <begin position="614"/>
        <end position="638"/>
    </location>
</feature>
<dbReference type="EMBL" id="CP073767">
    <property type="protein sequence ID" value="UWZ51584.1"/>
    <property type="molecule type" value="Genomic_DNA"/>
</dbReference>
<evidence type="ECO:0000313" key="3">
    <source>
        <dbReference type="Proteomes" id="UP001058003"/>
    </source>
</evidence>
<feature type="transmembrane region" description="Helical" evidence="1">
    <location>
        <begin position="441"/>
        <end position="462"/>
    </location>
</feature>
<feature type="transmembrane region" description="Helical" evidence="1">
    <location>
        <begin position="588"/>
        <end position="608"/>
    </location>
</feature>
<evidence type="ECO:0000256" key="1">
    <source>
        <dbReference type="SAM" id="Phobius"/>
    </source>
</evidence>
<proteinExistence type="predicted"/>
<feature type="transmembrane region" description="Helical" evidence="1">
    <location>
        <begin position="474"/>
        <end position="492"/>
    </location>
</feature>
<name>A0A9Q9I8A6_9ACTN</name>
<feature type="transmembrane region" description="Helical" evidence="1">
    <location>
        <begin position="688"/>
        <end position="713"/>
    </location>
</feature>